<keyword evidence="5" id="KW-0539">Nucleus</keyword>
<gene>
    <name evidence="8" type="ORF">FOB60_002825</name>
</gene>
<feature type="region of interest" description="Disordered" evidence="7">
    <location>
        <begin position="86"/>
        <end position="221"/>
    </location>
</feature>
<proteinExistence type="inferred from homology"/>
<comment type="subcellular location">
    <subcellularLocation>
        <location evidence="1">Nucleus</location>
    </subcellularLocation>
</comment>
<feature type="region of interest" description="Disordered" evidence="7">
    <location>
        <begin position="1"/>
        <end position="47"/>
    </location>
</feature>
<dbReference type="GO" id="GO:0000228">
    <property type="term" value="C:nuclear chromosome"/>
    <property type="evidence" value="ECO:0007669"/>
    <property type="project" value="InterPro"/>
</dbReference>
<comment type="caution">
    <text evidence="8">The sequence shown here is derived from an EMBL/GenBank/DDBJ whole genome shotgun (WGS) entry which is preliminary data.</text>
</comment>
<dbReference type="InterPro" id="IPR006939">
    <property type="entry name" value="SNF5"/>
</dbReference>
<feature type="compositionally biased region" description="Low complexity" evidence="7">
    <location>
        <begin position="194"/>
        <end position="216"/>
    </location>
</feature>
<comment type="similarity">
    <text evidence="2">Belongs to the SNF5 family.</text>
</comment>
<feature type="compositionally biased region" description="Polar residues" evidence="7">
    <location>
        <begin position="1"/>
        <end position="10"/>
    </location>
</feature>
<evidence type="ECO:0000313" key="9">
    <source>
        <dbReference type="Proteomes" id="UP000590412"/>
    </source>
</evidence>
<evidence type="ECO:0000256" key="7">
    <source>
        <dbReference type="SAM" id="MobiDB-lite"/>
    </source>
</evidence>
<evidence type="ECO:0000256" key="5">
    <source>
        <dbReference type="ARBA" id="ARBA00023242"/>
    </source>
</evidence>
<reference evidence="8" key="1">
    <citation type="submission" date="2020-03" db="EMBL/GenBank/DDBJ databases">
        <title>FDA dAtabase for Regulatory Grade micrObial Sequences (FDA-ARGOS): Supporting development and validation of Infectious Disease Dx tests.</title>
        <authorList>
            <person name="Campos J."/>
            <person name="Goldberg B."/>
            <person name="Tallon L."/>
            <person name="Sadzewicz L."/>
            <person name="Vavikolanu K."/>
            <person name="Mehta A."/>
            <person name="Aluvathingal J."/>
            <person name="Nadendla S."/>
            <person name="Nandy P."/>
            <person name="Geyer C."/>
            <person name="Yan Y."/>
            <person name="Sichtig H."/>
        </authorList>
    </citation>
    <scope>NUCLEOTIDE SEQUENCE [LARGE SCALE GENOMIC DNA]</scope>
    <source>
        <strain evidence="8">FDAARGOS_652</strain>
    </source>
</reference>
<keyword evidence="6" id="KW-0175">Coiled coil</keyword>
<dbReference type="Proteomes" id="UP000590412">
    <property type="component" value="Unassembled WGS sequence"/>
</dbReference>
<evidence type="ECO:0000256" key="6">
    <source>
        <dbReference type="SAM" id="Coils"/>
    </source>
</evidence>
<feature type="compositionally biased region" description="Low complexity" evidence="7">
    <location>
        <begin position="17"/>
        <end position="47"/>
    </location>
</feature>
<keyword evidence="3" id="KW-0805">Transcription regulation</keyword>
<evidence type="ECO:0000256" key="1">
    <source>
        <dbReference type="ARBA" id="ARBA00004123"/>
    </source>
</evidence>
<dbReference type="EMBL" id="JABWAB010000004">
    <property type="protein sequence ID" value="KAF6052569.1"/>
    <property type="molecule type" value="Genomic_DNA"/>
</dbReference>
<name>A0A8X7NM41_CANPA</name>
<evidence type="ECO:0000256" key="3">
    <source>
        <dbReference type="ARBA" id="ARBA00023015"/>
    </source>
</evidence>
<dbReference type="PANTHER" id="PTHR10019">
    <property type="entry name" value="SNF5"/>
    <property type="match status" value="1"/>
</dbReference>
<feature type="compositionally biased region" description="Low complexity" evidence="7">
    <location>
        <begin position="273"/>
        <end position="283"/>
    </location>
</feature>
<feature type="compositionally biased region" description="Low complexity" evidence="7">
    <location>
        <begin position="86"/>
        <end position="98"/>
    </location>
</feature>
<feature type="compositionally biased region" description="Low complexity" evidence="7">
    <location>
        <begin position="170"/>
        <end position="187"/>
    </location>
</feature>
<dbReference type="OrthoDB" id="515064at2759"/>
<accession>A0A8X7NM41</accession>
<evidence type="ECO:0000256" key="4">
    <source>
        <dbReference type="ARBA" id="ARBA00023163"/>
    </source>
</evidence>
<protein>
    <submittedName>
        <fullName evidence="8">SNF5 / SMARCB1 / INI1 family protein</fullName>
    </submittedName>
</protein>
<sequence>MNNGNHQTDNAMFGMNMNGQVQPGVPQPNQMGQSGQQPQHQPQQHMGSLPMLTPELLASLTPQQMQAMKNHPQFQQMMRQYIQRQQLLNQQQQQQQQNKGFPRGGAPNFPQVQNIPQQPPLPPQVQHQSPIAAQGNPLVGNNPQRMPQQGPPAAFQQVPHPAEPNNFSSPQHQQQNLQSQLGPQQQQQPPPPGFEGNFPGNIPNNIPQQGPNFQGAGIRGGGIGGGVPGVNIPNLGPVGPPSATAVDAHLMNTVVDNAMPMGEPNGVVPFPNPQQQQQQQQQQQPPPPPLPQSSILPPNTAIHTPSQANLHKPGLIDPSRMSSAASIPGVSPAKAQELHSKMPIKQLTSLHQWSDKFEQEGEPIPLDTDVYEEIIQRDSDYLTNLAKQHVTMKQEVELASRDLQQYNQIKQLRMNSIQLSAKNQMNNSIWGEGYQGYGNGITNTASRLLLPERDISDRMINERLAQTKGVKNYVPIRLEFDQDRDKFKLRDTFLWDLNEKVFTIEDFTGQLLDDYKLIPRIHYQTILNSIKEQIAEYQQKPLKTTGEIRIPIKIDIIMNNTQLTDQFEWDILNTSENEPEEFATIMCDELYLPGEFSTTIAHSIREQCQMYIRALNLVGCNYDGTPVTEDAIRNHLLPPLRLVSKDYQVVDDFFSILRNPSNVPEFSPQLIKLTELELERMDKEMERESRRKRRHNYNEDGQVFSGVGGTSGGFGSGTFTPTGTEGFIKGAPSTGSSRGFSSSRRNAAHIGRGNVIPDLSDVPKTFRTPAPSSILPGAIDLAVPEVYEYDEIFVNRTQVRNPNYRPPTPDPVLSDRVQYEHDPLEGSFNVTIKCRLE</sequence>
<dbReference type="GO" id="GO:0006338">
    <property type="term" value="P:chromatin remodeling"/>
    <property type="evidence" value="ECO:0007669"/>
    <property type="project" value="InterPro"/>
</dbReference>
<organism evidence="8 9">
    <name type="scientific">Candida parapsilosis</name>
    <name type="common">Yeast</name>
    <dbReference type="NCBI Taxonomy" id="5480"/>
    <lineage>
        <taxon>Eukaryota</taxon>
        <taxon>Fungi</taxon>
        <taxon>Dikarya</taxon>
        <taxon>Ascomycota</taxon>
        <taxon>Saccharomycotina</taxon>
        <taxon>Pichiomycetes</taxon>
        <taxon>Debaryomycetaceae</taxon>
        <taxon>Candida/Lodderomyces clade</taxon>
        <taxon>Candida</taxon>
    </lineage>
</organism>
<feature type="coiled-coil region" evidence="6">
    <location>
        <begin position="671"/>
        <end position="698"/>
    </location>
</feature>
<evidence type="ECO:0000256" key="2">
    <source>
        <dbReference type="ARBA" id="ARBA00010239"/>
    </source>
</evidence>
<evidence type="ECO:0000313" key="8">
    <source>
        <dbReference type="EMBL" id="KAF6052569.1"/>
    </source>
</evidence>
<keyword evidence="4" id="KW-0804">Transcription</keyword>
<dbReference type="Pfam" id="PF04855">
    <property type="entry name" value="SNF5"/>
    <property type="match status" value="1"/>
</dbReference>
<feature type="region of interest" description="Disordered" evidence="7">
    <location>
        <begin position="257"/>
        <end position="337"/>
    </location>
</feature>
<dbReference type="AlphaFoldDB" id="A0A8X7NM41"/>